<keyword evidence="9" id="KW-1185">Reference proteome</keyword>
<feature type="transmembrane region" description="Helical" evidence="6">
    <location>
        <begin position="100"/>
        <end position="120"/>
    </location>
</feature>
<dbReference type="HOGENOM" id="CLU_123236_0_0_9"/>
<accession>G8LU46</accession>
<dbReference type="STRING" id="720554.Clocl_1825"/>
<keyword evidence="3 6" id="KW-0812">Transmembrane</keyword>
<gene>
    <name evidence="8" type="ordered locus">Clocl_1825</name>
</gene>
<dbReference type="RefSeq" id="WP_014255019.1">
    <property type="nucleotide sequence ID" value="NC_016627.1"/>
</dbReference>
<dbReference type="Proteomes" id="UP000005435">
    <property type="component" value="Chromosome"/>
</dbReference>
<protein>
    <recommendedName>
        <fullName evidence="7">RDD domain-containing protein</fullName>
    </recommendedName>
</protein>
<evidence type="ECO:0000313" key="8">
    <source>
        <dbReference type="EMBL" id="AEV68434.1"/>
    </source>
</evidence>
<feature type="transmembrane region" description="Helical" evidence="6">
    <location>
        <begin position="57"/>
        <end position="79"/>
    </location>
</feature>
<dbReference type="InterPro" id="IPR051791">
    <property type="entry name" value="Pra-immunoreactive"/>
</dbReference>
<comment type="subcellular location">
    <subcellularLocation>
        <location evidence="1">Cell membrane</location>
        <topology evidence="1">Multi-pass membrane protein</topology>
    </subcellularLocation>
</comment>
<reference evidence="8 9" key="2">
    <citation type="journal article" date="2012" name="Stand. Genomic Sci.">
        <title>Complete Genome Sequence of Clostridium clariflavum DSM 19732.</title>
        <authorList>
            <person name="Izquierdo J.A."/>
            <person name="Goodwin L."/>
            <person name="Davenport K.W."/>
            <person name="Teshima H."/>
            <person name="Bruce D."/>
            <person name="Detter C."/>
            <person name="Tapia R."/>
            <person name="Han S."/>
            <person name="Land M."/>
            <person name="Hauser L."/>
            <person name="Jeffries C.D."/>
            <person name="Han J."/>
            <person name="Pitluck S."/>
            <person name="Nolan M."/>
            <person name="Chen A."/>
            <person name="Huntemann M."/>
            <person name="Mavromatis K."/>
            <person name="Mikhailova N."/>
            <person name="Liolios K."/>
            <person name="Woyke T."/>
            <person name="Lynd L.R."/>
        </authorList>
    </citation>
    <scope>NUCLEOTIDE SEQUENCE [LARGE SCALE GENOMIC DNA]</scope>
    <source>
        <strain evidence="9">DSM 19732 / NBRC 101661 / EBR45</strain>
    </source>
</reference>
<name>G8LU46_ACECE</name>
<evidence type="ECO:0000256" key="1">
    <source>
        <dbReference type="ARBA" id="ARBA00004651"/>
    </source>
</evidence>
<evidence type="ECO:0000256" key="6">
    <source>
        <dbReference type="SAM" id="Phobius"/>
    </source>
</evidence>
<keyword evidence="2" id="KW-1003">Cell membrane</keyword>
<keyword evidence="5 6" id="KW-0472">Membrane</keyword>
<dbReference type="eggNOG" id="COG1714">
    <property type="taxonomic scope" value="Bacteria"/>
</dbReference>
<dbReference type="EMBL" id="CP003065">
    <property type="protein sequence ID" value="AEV68434.1"/>
    <property type="molecule type" value="Genomic_DNA"/>
</dbReference>
<dbReference type="PANTHER" id="PTHR36115">
    <property type="entry name" value="PROLINE-RICH ANTIGEN HOMOLOG-RELATED"/>
    <property type="match status" value="1"/>
</dbReference>
<evidence type="ECO:0000259" key="7">
    <source>
        <dbReference type="Pfam" id="PF06271"/>
    </source>
</evidence>
<evidence type="ECO:0000256" key="5">
    <source>
        <dbReference type="ARBA" id="ARBA00023136"/>
    </source>
</evidence>
<evidence type="ECO:0000256" key="4">
    <source>
        <dbReference type="ARBA" id="ARBA00022989"/>
    </source>
</evidence>
<keyword evidence="4 6" id="KW-1133">Transmembrane helix</keyword>
<dbReference type="InterPro" id="IPR010432">
    <property type="entry name" value="RDD"/>
</dbReference>
<evidence type="ECO:0000313" key="9">
    <source>
        <dbReference type="Proteomes" id="UP000005435"/>
    </source>
</evidence>
<feature type="transmembrane region" description="Helical" evidence="6">
    <location>
        <begin position="154"/>
        <end position="171"/>
    </location>
</feature>
<reference evidence="9" key="1">
    <citation type="submission" date="2011-12" db="EMBL/GenBank/DDBJ databases">
        <title>Complete sequence of Clostridium clariflavum DSM 19732.</title>
        <authorList>
            <consortium name="US DOE Joint Genome Institute"/>
            <person name="Lucas S."/>
            <person name="Han J."/>
            <person name="Lapidus A."/>
            <person name="Cheng J.-F."/>
            <person name="Goodwin L."/>
            <person name="Pitluck S."/>
            <person name="Peters L."/>
            <person name="Teshima H."/>
            <person name="Detter J.C."/>
            <person name="Han C."/>
            <person name="Tapia R."/>
            <person name="Land M."/>
            <person name="Hauser L."/>
            <person name="Kyrpides N."/>
            <person name="Ivanova N."/>
            <person name="Pagani I."/>
            <person name="Kitzmiller T."/>
            <person name="Lynd L."/>
            <person name="Izquierdo J."/>
            <person name="Woyke T."/>
        </authorList>
    </citation>
    <scope>NUCLEOTIDE SEQUENCE [LARGE SCALE GENOMIC DNA]</scope>
    <source>
        <strain evidence="9">DSM 19732 / NBRC 101661 / EBR45</strain>
    </source>
</reference>
<proteinExistence type="predicted"/>
<evidence type="ECO:0000256" key="3">
    <source>
        <dbReference type="ARBA" id="ARBA00022692"/>
    </source>
</evidence>
<sequence>MDLRNGSNTMEHDNINARPWVRYWARYIDMYYMAVLIIMLQKIFFPTRQLDLNIATVGMYIIWILLEAQLLATWGTTPGKWLLKTKVRDANNNKLSLKTALARSFLVWFMGLGMTVFYPITEILAYSELKNKGVTVWDKRLNCNVMHEDFGTERIPLIVGAIILPLLVIDYI</sequence>
<evidence type="ECO:0000256" key="2">
    <source>
        <dbReference type="ARBA" id="ARBA00022475"/>
    </source>
</evidence>
<dbReference type="Pfam" id="PF06271">
    <property type="entry name" value="RDD"/>
    <property type="match status" value="1"/>
</dbReference>
<feature type="transmembrane region" description="Helical" evidence="6">
    <location>
        <begin position="27"/>
        <end position="45"/>
    </location>
</feature>
<dbReference type="AlphaFoldDB" id="G8LU46"/>
<organism evidence="8 9">
    <name type="scientific">Acetivibrio clariflavus (strain DSM 19732 / NBRC 101661 / EBR45)</name>
    <name type="common">Clostridium clariflavum</name>
    <dbReference type="NCBI Taxonomy" id="720554"/>
    <lineage>
        <taxon>Bacteria</taxon>
        <taxon>Bacillati</taxon>
        <taxon>Bacillota</taxon>
        <taxon>Clostridia</taxon>
        <taxon>Eubacteriales</taxon>
        <taxon>Oscillospiraceae</taxon>
        <taxon>Acetivibrio</taxon>
    </lineage>
</organism>
<feature type="domain" description="RDD" evidence="7">
    <location>
        <begin position="17"/>
        <end position="140"/>
    </location>
</feature>
<dbReference type="KEGG" id="ccl:Clocl_1825"/>
<dbReference type="GO" id="GO:0005886">
    <property type="term" value="C:plasma membrane"/>
    <property type="evidence" value="ECO:0007669"/>
    <property type="project" value="UniProtKB-SubCell"/>
</dbReference>